<feature type="domain" description="IPT/TIG" evidence="2">
    <location>
        <begin position="507"/>
        <end position="586"/>
    </location>
</feature>
<gene>
    <name evidence="3" type="ORF">PENARI_c033G06413</name>
</gene>
<dbReference type="Gene3D" id="2.60.40.10">
    <property type="entry name" value="Immunoglobulins"/>
    <property type="match status" value="7"/>
</dbReference>
<feature type="domain" description="IPT/TIG" evidence="2">
    <location>
        <begin position="3"/>
        <end position="84"/>
    </location>
</feature>
<dbReference type="RefSeq" id="XP_022483526.1">
    <property type="nucleotide sequence ID" value="XM_022636642.1"/>
</dbReference>
<proteinExistence type="predicted"/>
<sequence length="586" mass="55771">MSAPTITRISPTSGPNSGGTTVLITGTNLATPTTVTFGGTAATVNSSTATSISVVSPAHAAGAARVVVTTAGGTSTQPVNFTYITVAAPVITSISPTSGPVSGGNTVTINGTNLQFTTGVTFGTTAASSFAVLSSTQVAAVAPAGTAGNSTVSVTNAAGTSGTIPYTYNGVAAPVANSVSPDTGPTAGGNTVVISGTGFTYASAVRFGLTPATSFTVVSSTVINAVVPPGGGAVNVFVTGPGGTSTGGPTYTYATDPAPTITGLTPAASGPVSGGNTVTIAGSNLNGATAVTFAGIAASSFTILSPTQITAVTPAGTAGTASVLVTTPAGTSTGFDYTYIAAPAPTAVVSSEGVAAGGNIVTITGTNLDGTTGVKFGTTTASFTVASDTEVDVVTPAHVVGMVPVSITTPGGTNNSLSFSFVPSPVIGSVTPASGPIGGDTVVTITGAGLINTLDVFFGTTAATAFTVISDNTVTATSPAGAAGTTALTVDTASATSNGAIFQYVDAPTLTSLSPTGGAIAGGNNVTLTGTGFLAATDVFFGANPTVFTILSDSSISAVAPSGVGAVEVTAVSPGGTSGAQTYTYS</sequence>
<organism evidence="3 4">
    <name type="scientific">Penicillium arizonense</name>
    <dbReference type="NCBI Taxonomy" id="1835702"/>
    <lineage>
        <taxon>Eukaryota</taxon>
        <taxon>Fungi</taxon>
        <taxon>Dikarya</taxon>
        <taxon>Ascomycota</taxon>
        <taxon>Pezizomycotina</taxon>
        <taxon>Eurotiomycetes</taxon>
        <taxon>Eurotiomycetidae</taxon>
        <taxon>Eurotiales</taxon>
        <taxon>Aspergillaceae</taxon>
        <taxon>Penicillium</taxon>
    </lineage>
</organism>
<dbReference type="CDD" id="cd00102">
    <property type="entry name" value="IPT"/>
    <property type="match status" value="5"/>
</dbReference>
<dbReference type="PANTHER" id="PTHR22625">
    <property type="entry name" value="PLEXIN"/>
    <property type="match status" value="1"/>
</dbReference>
<dbReference type="EMBL" id="LXJU01000033">
    <property type="protein sequence ID" value="OGE48070.1"/>
    <property type="molecule type" value="Genomic_DNA"/>
</dbReference>
<dbReference type="InterPro" id="IPR013783">
    <property type="entry name" value="Ig-like_fold"/>
</dbReference>
<reference evidence="3 4" key="1">
    <citation type="journal article" date="2016" name="Sci. Rep.">
        <title>Penicillium arizonense, a new, genome sequenced fungal species, reveals a high chemical diversity in secreted metabolites.</title>
        <authorList>
            <person name="Grijseels S."/>
            <person name="Nielsen J.C."/>
            <person name="Randelovic M."/>
            <person name="Nielsen J."/>
            <person name="Nielsen K.F."/>
            <person name="Workman M."/>
            <person name="Frisvad J.C."/>
        </authorList>
    </citation>
    <scope>NUCLEOTIDE SEQUENCE [LARGE SCALE GENOMIC DNA]</scope>
    <source>
        <strain evidence="3 4">CBS 141311</strain>
    </source>
</reference>
<feature type="domain" description="IPT/TIG" evidence="2">
    <location>
        <begin position="88"/>
        <end position="169"/>
    </location>
</feature>
<feature type="domain" description="IPT/TIG" evidence="2">
    <location>
        <begin position="173"/>
        <end position="254"/>
    </location>
</feature>
<evidence type="ECO:0000259" key="2">
    <source>
        <dbReference type="SMART" id="SM00429"/>
    </source>
</evidence>
<keyword evidence="4" id="KW-1185">Reference proteome</keyword>
<name>A0A1F5L517_PENAI</name>
<feature type="domain" description="IPT/TIG" evidence="2">
    <location>
        <begin position="424"/>
        <end position="505"/>
    </location>
</feature>
<dbReference type="InterPro" id="IPR031148">
    <property type="entry name" value="Plexin"/>
</dbReference>
<dbReference type="SUPFAM" id="SSF81296">
    <property type="entry name" value="E set domains"/>
    <property type="match status" value="7"/>
</dbReference>
<protein>
    <recommendedName>
        <fullName evidence="2">IPT/TIG domain-containing protein</fullName>
    </recommendedName>
</protein>
<dbReference type="Pfam" id="PF01833">
    <property type="entry name" value="TIG"/>
    <property type="match status" value="7"/>
</dbReference>
<dbReference type="GeneID" id="34581376"/>
<evidence type="ECO:0000256" key="1">
    <source>
        <dbReference type="SAM" id="MobiDB-lite"/>
    </source>
</evidence>
<dbReference type="InterPro" id="IPR014756">
    <property type="entry name" value="Ig_E-set"/>
</dbReference>
<dbReference type="OrthoDB" id="4368023at2759"/>
<dbReference type="STRING" id="1835702.A0A1F5L517"/>
<dbReference type="CDD" id="cd00603">
    <property type="entry name" value="IPT_PCSR"/>
    <property type="match status" value="1"/>
</dbReference>
<dbReference type="PANTHER" id="PTHR22625:SF70">
    <property type="entry name" value="PLEXIN A, ISOFORM A"/>
    <property type="match status" value="1"/>
</dbReference>
<evidence type="ECO:0000313" key="4">
    <source>
        <dbReference type="Proteomes" id="UP000177622"/>
    </source>
</evidence>
<dbReference type="AlphaFoldDB" id="A0A1F5L517"/>
<evidence type="ECO:0000313" key="3">
    <source>
        <dbReference type="EMBL" id="OGE48070.1"/>
    </source>
</evidence>
<feature type="region of interest" description="Disordered" evidence="1">
    <location>
        <begin position="1"/>
        <end position="21"/>
    </location>
</feature>
<comment type="caution">
    <text evidence="3">The sequence shown here is derived from an EMBL/GenBank/DDBJ whole genome shotgun (WGS) entry which is preliminary data.</text>
</comment>
<dbReference type="GO" id="GO:0017154">
    <property type="term" value="F:semaphorin receptor activity"/>
    <property type="evidence" value="ECO:0007669"/>
    <property type="project" value="InterPro"/>
</dbReference>
<dbReference type="InterPro" id="IPR002909">
    <property type="entry name" value="IPT_dom"/>
</dbReference>
<feature type="domain" description="IPT/TIG" evidence="2">
    <location>
        <begin position="258"/>
        <end position="340"/>
    </location>
</feature>
<dbReference type="Proteomes" id="UP000177622">
    <property type="component" value="Unassembled WGS sequence"/>
</dbReference>
<feature type="domain" description="IPT/TIG" evidence="2">
    <location>
        <begin position="342"/>
        <end position="422"/>
    </location>
</feature>
<accession>A0A1F5L517</accession>
<dbReference type="SMART" id="SM00429">
    <property type="entry name" value="IPT"/>
    <property type="match status" value="7"/>
</dbReference>